<reference evidence="3" key="1">
    <citation type="journal article" date="2014" name="PLoS ONE">
        <title>Transcriptome-Based Identification of ABC Transporters in the Western Tarnished Plant Bug Lygus hesperus.</title>
        <authorList>
            <person name="Hull J.J."/>
            <person name="Chaney K."/>
            <person name="Geib S.M."/>
            <person name="Fabrick J.A."/>
            <person name="Brent C.S."/>
            <person name="Walsh D."/>
            <person name="Lavine L.C."/>
        </authorList>
    </citation>
    <scope>NUCLEOTIDE SEQUENCE</scope>
</reference>
<evidence type="ECO:0000313" key="2">
    <source>
        <dbReference type="EMBL" id="JAG37301.1"/>
    </source>
</evidence>
<feature type="transmembrane region" description="Helical" evidence="1">
    <location>
        <begin position="82"/>
        <end position="103"/>
    </location>
</feature>
<evidence type="ECO:0000256" key="1">
    <source>
        <dbReference type="SAM" id="Phobius"/>
    </source>
</evidence>
<dbReference type="EMBL" id="GBHO01006302">
    <property type="protein sequence ID" value="JAG37302.1"/>
    <property type="molecule type" value="Transcribed_RNA"/>
</dbReference>
<dbReference type="AlphaFoldDB" id="A0A0A9YWB5"/>
<reference evidence="3" key="2">
    <citation type="submission" date="2014-07" db="EMBL/GenBank/DDBJ databases">
        <authorList>
            <person name="Hull J."/>
        </authorList>
    </citation>
    <scope>NUCLEOTIDE SEQUENCE</scope>
</reference>
<dbReference type="EMBL" id="GBHO01006303">
    <property type="protein sequence ID" value="JAG37301.1"/>
    <property type="molecule type" value="Transcribed_RNA"/>
</dbReference>
<keyword evidence="1" id="KW-0812">Transmembrane</keyword>
<keyword evidence="1" id="KW-0472">Membrane</keyword>
<keyword evidence="1" id="KW-1133">Transmembrane helix</keyword>
<accession>A0A0A9YWB5</accession>
<proteinExistence type="predicted"/>
<sequence>MYCPTVSTTVCRCLFVTYCYLAPPTRVLFYLSPIHSADPVVVLPSESIQLCMSAPATVATLQLCTPPRPSISTSPTTPPPTVATLVSFLLLPSSILLLFPLLYSSISPPLSPSHSTAVSSSLDPTTQSTSPLQLLYYFFLYSSTFAPILGTMFPSTLEIVPYPRRSSRCTSPARAPIATTPTLCKPHLLPACASTTTNLCNTAGCTTPLPPSFDSNPTPHLLPTTQHFFVVATTTIAQSRIPLYFASICTMAPSTHSSHVHLGPVSLLVGTSLSKTASPAILPTFFFPPVSTTPPASIGENLRTCPTTIGASSLFLSPPSHHSCRQSSPTHSLLPLPVLYYSSPLPHTSHCLLSILPTSIQPSHRTVSTLHSTSLAPSTGQFVLRTTAPIAHCAATSPVSVSYLLYFLESSVLWSSDYSSAPDPDATNPTTTATTFATHPCICFRCAVSLSSLCTPTACTTTPPTLHPYFLFCTTTLPPYFLSLYLPRTPIYFHLLHPRTRRPAPTRFYRCTALLHPHSILVSVSFATYFATTPSILLAYPVPLVDTRIAAVVFQIYRSRGRFLCMCPMEFSISTSQLPHSLSTLHHLLPPSYRSV</sequence>
<dbReference type="EMBL" id="GDHC01015649">
    <property type="protein sequence ID" value="JAQ02980.1"/>
    <property type="molecule type" value="Transcribed_RNA"/>
</dbReference>
<name>A0A0A9YWB5_LYGHE</name>
<dbReference type="EMBL" id="GDHC01016532">
    <property type="protein sequence ID" value="JAQ02097.1"/>
    <property type="molecule type" value="Transcribed_RNA"/>
</dbReference>
<reference evidence="4" key="3">
    <citation type="journal article" date="2016" name="Gigascience">
        <title>De novo construction of an expanded transcriptome assembly for the western tarnished plant bug, Lygus hesperus.</title>
        <authorList>
            <person name="Tassone E.E."/>
            <person name="Geib S.M."/>
            <person name="Hall B."/>
            <person name="Fabrick J.A."/>
            <person name="Brent C.S."/>
            <person name="Hull J.J."/>
        </authorList>
    </citation>
    <scope>NUCLEOTIDE SEQUENCE</scope>
</reference>
<evidence type="ECO:0000313" key="3">
    <source>
        <dbReference type="EMBL" id="JAG37302.1"/>
    </source>
</evidence>
<organism evidence="3">
    <name type="scientific">Lygus hesperus</name>
    <name type="common">Western plant bug</name>
    <dbReference type="NCBI Taxonomy" id="30085"/>
    <lineage>
        <taxon>Eukaryota</taxon>
        <taxon>Metazoa</taxon>
        <taxon>Ecdysozoa</taxon>
        <taxon>Arthropoda</taxon>
        <taxon>Hexapoda</taxon>
        <taxon>Insecta</taxon>
        <taxon>Pterygota</taxon>
        <taxon>Neoptera</taxon>
        <taxon>Paraneoptera</taxon>
        <taxon>Hemiptera</taxon>
        <taxon>Heteroptera</taxon>
        <taxon>Panheteroptera</taxon>
        <taxon>Cimicomorpha</taxon>
        <taxon>Miridae</taxon>
        <taxon>Mirini</taxon>
        <taxon>Lygus</taxon>
    </lineage>
</organism>
<evidence type="ECO:0000313" key="5">
    <source>
        <dbReference type="EMBL" id="JAQ02980.1"/>
    </source>
</evidence>
<protein>
    <submittedName>
        <fullName evidence="3">Uncharacterized protein</fullName>
    </submittedName>
</protein>
<gene>
    <name evidence="3" type="ORF">CM83_24750</name>
    <name evidence="2" type="ORF">CM83_24768</name>
    <name evidence="5" type="ORF">g.64846</name>
    <name evidence="4" type="ORF">g.64877</name>
</gene>
<feature type="transmembrane region" description="Helical" evidence="1">
    <location>
        <begin position="134"/>
        <end position="153"/>
    </location>
</feature>
<evidence type="ECO:0000313" key="4">
    <source>
        <dbReference type="EMBL" id="JAQ02097.1"/>
    </source>
</evidence>